<evidence type="ECO:0000256" key="1">
    <source>
        <dbReference type="SAM" id="MobiDB-lite"/>
    </source>
</evidence>
<sequence>MSEQREHETKAEEARGEVKREKRADIKALLAVIPTADALLKKREARKSAQERRIRLRYGEVERDQVAVSEKLAKELELKEQAYITVAGKKRFLLKVVIKEGLSENVALVNGELMRENGIADNSIATIKSA</sequence>
<organism evidence="2">
    <name type="scientific">Fervidicoccus fontis</name>
    <dbReference type="NCBI Taxonomy" id="683846"/>
    <lineage>
        <taxon>Archaea</taxon>
        <taxon>Thermoproteota</taxon>
        <taxon>Thermoprotei</taxon>
        <taxon>Fervidicoccales</taxon>
        <taxon>Fervidicoccaceae</taxon>
        <taxon>Fervidicoccus</taxon>
    </lineage>
</organism>
<gene>
    <name evidence="2" type="ORF">ENM78_05275</name>
</gene>
<protein>
    <submittedName>
        <fullName evidence="2">Uncharacterized protein</fullName>
    </submittedName>
</protein>
<name>A0A7J3ZN17_9CREN</name>
<comment type="caution">
    <text evidence="2">The sequence shown here is derived from an EMBL/GenBank/DDBJ whole genome shotgun (WGS) entry which is preliminary data.</text>
</comment>
<feature type="region of interest" description="Disordered" evidence="1">
    <location>
        <begin position="1"/>
        <end position="21"/>
    </location>
</feature>
<evidence type="ECO:0000313" key="2">
    <source>
        <dbReference type="EMBL" id="HHQ80840.1"/>
    </source>
</evidence>
<accession>A0A7J3ZN17</accession>
<dbReference type="EMBL" id="DRZC01000076">
    <property type="protein sequence ID" value="HHQ80840.1"/>
    <property type="molecule type" value="Genomic_DNA"/>
</dbReference>
<dbReference type="AlphaFoldDB" id="A0A7J3ZN17"/>
<reference evidence="2" key="1">
    <citation type="journal article" date="2020" name="mSystems">
        <title>Genome- and Community-Level Interaction Insights into Carbon Utilization and Element Cycling Functions of Hydrothermarchaeota in Hydrothermal Sediment.</title>
        <authorList>
            <person name="Zhou Z."/>
            <person name="Liu Y."/>
            <person name="Xu W."/>
            <person name="Pan J."/>
            <person name="Luo Z.H."/>
            <person name="Li M."/>
        </authorList>
    </citation>
    <scope>NUCLEOTIDE SEQUENCE [LARGE SCALE GENOMIC DNA]</scope>
    <source>
        <strain evidence="2">SpSt-1116</strain>
    </source>
</reference>
<proteinExistence type="predicted"/>